<evidence type="ECO:0000313" key="3">
    <source>
        <dbReference type="EMBL" id="GLC52810.1"/>
    </source>
</evidence>
<protein>
    <submittedName>
        <fullName evidence="3">Uncharacterized protein</fullName>
    </submittedName>
</protein>
<feature type="region of interest" description="Disordered" evidence="1">
    <location>
        <begin position="1032"/>
        <end position="1105"/>
    </location>
</feature>
<feature type="compositionally biased region" description="Basic and acidic residues" evidence="1">
    <location>
        <begin position="1072"/>
        <end position="1085"/>
    </location>
</feature>
<feature type="compositionally biased region" description="Low complexity" evidence="1">
    <location>
        <begin position="393"/>
        <end position="402"/>
    </location>
</feature>
<feature type="transmembrane region" description="Helical" evidence="2">
    <location>
        <begin position="112"/>
        <end position="130"/>
    </location>
</feature>
<feature type="compositionally biased region" description="Low complexity" evidence="1">
    <location>
        <begin position="1152"/>
        <end position="1164"/>
    </location>
</feature>
<feature type="transmembrane region" description="Helical" evidence="2">
    <location>
        <begin position="61"/>
        <end position="92"/>
    </location>
</feature>
<feature type="region of interest" description="Disordered" evidence="1">
    <location>
        <begin position="985"/>
        <end position="1006"/>
    </location>
</feature>
<feature type="compositionally biased region" description="Low complexity" evidence="1">
    <location>
        <begin position="1420"/>
        <end position="1437"/>
    </location>
</feature>
<feature type="region of interest" description="Disordered" evidence="1">
    <location>
        <begin position="1564"/>
        <end position="1587"/>
    </location>
</feature>
<keyword evidence="2" id="KW-1133">Transmembrane helix</keyword>
<feature type="region of interest" description="Disordered" evidence="1">
    <location>
        <begin position="381"/>
        <end position="508"/>
    </location>
</feature>
<feature type="compositionally biased region" description="Acidic residues" evidence="1">
    <location>
        <begin position="994"/>
        <end position="1003"/>
    </location>
</feature>
<feature type="compositionally biased region" description="Low complexity" evidence="1">
    <location>
        <begin position="1398"/>
        <end position="1408"/>
    </location>
</feature>
<feature type="region of interest" description="Disordered" evidence="1">
    <location>
        <begin position="1135"/>
        <end position="1171"/>
    </location>
</feature>
<keyword evidence="2" id="KW-0472">Membrane</keyword>
<feature type="region of interest" description="Disordered" evidence="1">
    <location>
        <begin position="805"/>
        <end position="824"/>
    </location>
</feature>
<feature type="region of interest" description="Disordered" evidence="1">
    <location>
        <begin position="1204"/>
        <end position="1234"/>
    </location>
</feature>
<keyword evidence="2" id="KW-0812">Transmembrane</keyword>
<gene>
    <name evidence="3" type="primary">PLEST011406</name>
    <name evidence="3" type="ORF">PLESTB_000671100</name>
</gene>
<feature type="transmembrane region" description="Helical" evidence="2">
    <location>
        <begin position="142"/>
        <end position="162"/>
    </location>
</feature>
<sequence length="1587" mass="160532">MEPTVKVLSGAAMLTVMACIARIGFASFIAVHAWGEACQAAALVFLLRFGEHLRIASTEVILGIVLGAAVGALSALVGSCTAAVLALAVAMILIHHPCPGKYQSSEPVATHAAPSLGFWQLLLATFVFVYRSAAGSGLRGCLSAAFAHIVMLAAAVELLTILSAPGQVGGAAATDDDGAELLRDPYRTSHGSLAAGMSAGALSPTAWAGPGGSRHGAGSPPPACRSSGAQLAARSPTNGAGAAHRSRCSSLPPFLEVGEQELAHPPTGQRIGDGPWDRGGGGGGGAITTRASCPVVPYRPGRPAAPLLRSASAAAVGAQCNNNGGGAAAAAAVTVAGVPSGFAISTSPIRWSAGGRSRVQNSAASASAGCGVQAAGGFDRVGLGEQRDDDSLPDGLSPDSHSSRAHQQQRQRSLHSQQKPLGVSRSSSSVARAAAATAEGRTDADCGDEEDARRTKGSDRGQDGAEEVAVEGEAAQRLQPQEPWAGGEGGTTDPRVGAAGGGDGEARCRYRRETGNSTHEYILLASTTLPGTDGDGAAGYESGFSSDDEEDDKDDDDEEEEEYDSELYRDYDMDDMDGGVSDGCFSLVIDNNGAPLGDCMVGVNRTWRTQMTHGSAPANAAAAAVAAAVAAWVDAGAAAAATDEFKGPAAGACATGPVAHCDGVRRDPEPSVECTRLSSRPRKAAARHQRWCGGGGGPSASPLNGPLVGAHGVTGCGGGGAGAALMAAAAAADRARGGHGTARQHLDKRAVVRHIVRNPYCCDVADLADFDDEDLMSLEEPEAIEATAAAAGSIDEMAASARVAAARGQPDASTLQGGSGGGGGEDRYSHWGVYWPSSSAVTSEVRLKGGSPLLQTRQHQPQRKSSLGGLRGASAASCGASGVGGGGGGGVAAGPQGAGGEGDGAGGGWAGASGGGEGRLLGVDRYDVEGGGLRQRPQIQDPACGDVEWRGTGSVPLQAVTLAAHLAAIKAHEMQLLLQERAQQQQQGAAKADEAEEEAEEEAAWPGLFPAAAGRLGLLDSFLRDAALLARADAKPRRSARRRDSPGAHRRSGYGQQQQRQRRSYPAAATVEEGHQGHEGRERQPRARGRRPTHRKLSAGQLLAREVISRYDQEHRQRYGNTRPSCHQYAYPADQHNRSQVPADESWPLPPQQQRNQQQQQQQRGRLPDSAAVAALPGAAAEPLEHGALWDEGELLQTFELSGLDEPHLGPLPPLHQQQQQHRHQHGEVDEGWTSQPADPATSLAARVWGWLGPPGSPHATVAAAAELAASGTCAWRVPVTAASAPVDWCGGVSSGGGWGGGGGGSAAAAAAAAALLGSPQQLRCATAASPAHSTAAAAAAAAAAVASAPTTPPTTLVEPFSAVGQAVYRSLSGNRRYEEVDRRRGISDNYKAALAAAAAAGSRSGPTTPGGGSRPPESPLAAAGAAVASPTAASNSTDRPLAATVPSPQTVVLGQEAAAAAAAAGEARRRLPGGASVGRALFLAESVPLSEDHGVAPLPPLPPPRGGGVDGGDVMPAAARKPCEQTNEPTAAAAAAAAAVEGASAEALDVQGLTDEAMVEGEAAEGRGAASGSTSLLSRLTIPSEL</sequence>
<dbReference type="Proteomes" id="UP001165080">
    <property type="component" value="Unassembled WGS sequence"/>
</dbReference>
<name>A0A9W6BJB4_9CHLO</name>
<feature type="compositionally biased region" description="Basic and acidic residues" evidence="1">
    <location>
        <begin position="451"/>
        <end position="463"/>
    </location>
</feature>
<feature type="transmembrane region" description="Helical" evidence="2">
    <location>
        <begin position="31"/>
        <end position="49"/>
    </location>
</feature>
<feature type="region of interest" description="Disordered" evidence="1">
    <location>
        <begin position="205"/>
        <end position="247"/>
    </location>
</feature>
<feature type="region of interest" description="Disordered" evidence="1">
    <location>
        <begin position="851"/>
        <end position="871"/>
    </location>
</feature>
<feature type="compositionally biased region" description="Low complexity" evidence="1">
    <location>
        <begin position="414"/>
        <end position="436"/>
    </location>
</feature>
<feature type="compositionally biased region" description="Acidic residues" evidence="1">
    <location>
        <begin position="546"/>
        <end position="565"/>
    </location>
</feature>
<dbReference type="EMBL" id="BRXU01000006">
    <property type="protein sequence ID" value="GLC52810.1"/>
    <property type="molecule type" value="Genomic_DNA"/>
</dbReference>
<feature type="region of interest" description="Disordered" evidence="1">
    <location>
        <begin position="894"/>
        <end position="913"/>
    </location>
</feature>
<keyword evidence="4" id="KW-1185">Reference proteome</keyword>
<evidence type="ECO:0000256" key="2">
    <source>
        <dbReference type="SAM" id="Phobius"/>
    </source>
</evidence>
<evidence type="ECO:0000313" key="4">
    <source>
        <dbReference type="Proteomes" id="UP001165080"/>
    </source>
</evidence>
<organism evidence="3 4">
    <name type="scientific">Pleodorina starrii</name>
    <dbReference type="NCBI Taxonomy" id="330485"/>
    <lineage>
        <taxon>Eukaryota</taxon>
        <taxon>Viridiplantae</taxon>
        <taxon>Chlorophyta</taxon>
        <taxon>core chlorophytes</taxon>
        <taxon>Chlorophyceae</taxon>
        <taxon>CS clade</taxon>
        <taxon>Chlamydomonadales</taxon>
        <taxon>Volvocaceae</taxon>
        <taxon>Pleodorina</taxon>
    </lineage>
</organism>
<proteinExistence type="predicted"/>
<feature type="compositionally biased region" description="Basic and acidic residues" evidence="1">
    <location>
        <begin position="1032"/>
        <end position="1047"/>
    </location>
</feature>
<feature type="compositionally biased region" description="Basic residues" evidence="1">
    <location>
        <begin position="1086"/>
        <end position="1097"/>
    </location>
</feature>
<feature type="region of interest" description="Disordered" evidence="1">
    <location>
        <begin position="527"/>
        <end position="573"/>
    </location>
</feature>
<reference evidence="3 4" key="1">
    <citation type="journal article" date="2023" name="Commun. Biol.">
        <title>Reorganization of the ancestral sex-determining regions during the evolution of trioecy in Pleodorina starrii.</title>
        <authorList>
            <person name="Takahashi K."/>
            <person name="Suzuki S."/>
            <person name="Kawai-Toyooka H."/>
            <person name="Yamamoto K."/>
            <person name="Hamaji T."/>
            <person name="Ootsuki R."/>
            <person name="Yamaguchi H."/>
            <person name="Kawachi M."/>
            <person name="Higashiyama T."/>
            <person name="Nozaki H."/>
        </authorList>
    </citation>
    <scope>NUCLEOTIDE SEQUENCE [LARGE SCALE GENOMIC DNA]</scope>
    <source>
        <strain evidence="3 4">NIES-4479</strain>
    </source>
</reference>
<feature type="transmembrane region" description="Helical" evidence="2">
    <location>
        <begin position="7"/>
        <end position="25"/>
    </location>
</feature>
<feature type="region of interest" description="Disordered" evidence="1">
    <location>
        <begin position="1398"/>
        <end position="1444"/>
    </location>
</feature>
<comment type="caution">
    <text evidence="3">The sequence shown here is derived from an EMBL/GenBank/DDBJ whole genome shotgun (WGS) entry which is preliminary data.</text>
</comment>
<accession>A0A9W6BJB4</accession>
<evidence type="ECO:0000256" key="1">
    <source>
        <dbReference type="SAM" id="MobiDB-lite"/>
    </source>
</evidence>
<dbReference type="PROSITE" id="PS51257">
    <property type="entry name" value="PROKAR_LIPOPROTEIN"/>
    <property type="match status" value="1"/>
</dbReference>
<feature type="compositionally biased region" description="Basic residues" evidence="1">
    <location>
        <begin position="403"/>
        <end position="413"/>
    </location>
</feature>